<sequence>MVLNDELVLPSQHVEEYYNAAGGCNAQNLLPLPVLAQHIIDISTIHANRIGVGYDRLIANGMAWVLSRLSIEMCGGWPGVNEVYALRTWVESYNRHFSERNIEITGRGGRLLGFARAIWMPIRVADRKGGSLDGIDELRHVVCSRPCPIDKAPKLTAVSREGDVDVSGYTFRYTDCDNNRHVNTTRYIELLLNQHTLDFYDHNLLERFDIAFHHESYFGQVAEVVTRNEGDGVYNAEIIGPEGVTTRARMRFGKWDFHPDGI</sequence>
<proteinExistence type="predicted"/>
<dbReference type="Proteomes" id="UP000305401">
    <property type="component" value="Unassembled WGS sequence"/>
</dbReference>
<comment type="caution">
    <text evidence="1">The sequence shown here is derived from an EMBL/GenBank/DDBJ whole genome shotgun (WGS) entry which is preliminary data.</text>
</comment>
<protein>
    <submittedName>
        <fullName evidence="1">Uncharacterized protein</fullName>
    </submittedName>
</protein>
<reference evidence="1" key="1">
    <citation type="submission" date="2019-04" db="EMBL/GenBank/DDBJ databases">
        <title>Microbes associate with the intestines of laboratory mice.</title>
        <authorList>
            <person name="Navarre W."/>
            <person name="Wong E."/>
            <person name="Huang K.C."/>
            <person name="Tropini C."/>
            <person name="Ng K."/>
            <person name="Yu B."/>
        </authorList>
    </citation>
    <scope>NUCLEOTIDE SEQUENCE</scope>
    <source>
        <strain evidence="1">NM86_A22</strain>
    </source>
</reference>
<name>A0AC61S4C7_9BACT</name>
<evidence type="ECO:0000313" key="2">
    <source>
        <dbReference type="Proteomes" id="UP000305401"/>
    </source>
</evidence>
<evidence type="ECO:0000313" key="1">
    <source>
        <dbReference type="EMBL" id="THG47333.1"/>
    </source>
</evidence>
<keyword evidence="2" id="KW-1185">Reference proteome</keyword>
<accession>A0AC61S4C7</accession>
<dbReference type="EMBL" id="SSTG01000097">
    <property type="protein sequence ID" value="THG47333.1"/>
    <property type="molecule type" value="Genomic_DNA"/>
</dbReference>
<gene>
    <name evidence="1" type="ORF">E5990_07740</name>
</gene>
<organism evidence="1 2">
    <name type="scientific">Muribaculum caecicola</name>
    <dbReference type="NCBI Taxonomy" id="3038144"/>
    <lineage>
        <taxon>Bacteria</taxon>
        <taxon>Pseudomonadati</taxon>
        <taxon>Bacteroidota</taxon>
        <taxon>Bacteroidia</taxon>
        <taxon>Bacteroidales</taxon>
        <taxon>Muribaculaceae</taxon>
        <taxon>Muribaculum</taxon>
    </lineage>
</organism>